<organism evidence="1 2">
    <name type="scientific">Ensifer adhaerens</name>
    <name type="common">Sinorhizobium morelense</name>
    <dbReference type="NCBI Taxonomy" id="106592"/>
    <lineage>
        <taxon>Bacteria</taxon>
        <taxon>Pseudomonadati</taxon>
        <taxon>Pseudomonadota</taxon>
        <taxon>Alphaproteobacteria</taxon>
        <taxon>Hyphomicrobiales</taxon>
        <taxon>Rhizobiaceae</taxon>
        <taxon>Sinorhizobium/Ensifer group</taxon>
        <taxon>Ensifer</taxon>
    </lineage>
</organism>
<name>A0ABY8HIN9_ENSAD</name>
<dbReference type="RefSeq" id="WP_156552936.1">
    <property type="nucleotide sequence ID" value="NZ_CP015880.1"/>
</dbReference>
<dbReference type="Proteomes" id="UP001214094">
    <property type="component" value="Chromosome"/>
</dbReference>
<accession>A0ABY8HIN9</accession>
<sequence>MNEMTDEQWQRIRQHFGDVAYEHPEMADMMLEIVEQLETVGFRAELSRLGA</sequence>
<reference evidence="1 2" key="1">
    <citation type="submission" date="2023-03" db="EMBL/GenBank/DDBJ databases">
        <title>Comparative genome and transcriptome analysis combination mining strategies for increasing vitamin B12 production of Ensifer adhaerens strain.</title>
        <authorList>
            <person name="Yongheng L."/>
        </authorList>
    </citation>
    <scope>NUCLEOTIDE SEQUENCE [LARGE SCALE GENOMIC DNA]</scope>
    <source>
        <strain evidence="1 2">Casida A-T305</strain>
    </source>
</reference>
<protein>
    <recommendedName>
        <fullName evidence="3">Transposase</fullName>
    </recommendedName>
</protein>
<proteinExistence type="predicted"/>
<gene>
    <name evidence="1" type="ORF">P4B07_02985</name>
</gene>
<evidence type="ECO:0000313" key="1">
    <source>
        <dbReference type="EMBL" id="WFP91360.1"/>
    </source>
</evidence>
<dbReference type="GeneID" id="42983292"/>
<evidence type="ECO:0008006" key="3">
    <source>
        <dbReference type="Google" id="ProtNLM"/>
    </source>
</evidence>
<dbReference type="EMBL" id="CP121308">
    <property type="protein sequence ID" value="WFP91360.1"/>
    <property type="molecule type" value="Genomic_DNA"/>
</dbReference>
<keyword evidence="2" id="KW-1185">Reference proteome</keyword>
<evidence type="ECO:0000313" key="2">
    <source>
        <dbReference type="Proteomes" id="UP001214094"/>
    </source>
</evidence>